<feature type="compositionally biased region" description="Polar residues" evidence="2">
    <location>
        <begin position="2333"/>
        <end position="2342"/>
    </location>
</feature>
<feature type="region of interest" description="Disordered" evidence="2">
    <location>
        <begin position="1894"/>
        <end position="2016"/>
    </location>
</feature>
<feature type="compositionally biased region" description="Polar residues" evidence="2">
    <location>
        <begin position="234"/>
        <end position="243"/>
    </location>
</feature>
<dbReference type="Proteomes" id="UP000261680">
    <property type="component" value="Unplaced"/>
</dbReference>
<sequence length="2779" mass="291716">MAWPLGPRGCGTREAPWWQSSPAGLRIAGQGPFEAFEASLPLFGVPAFLMQPEDSKPRKSHGGPTGQRRLWEQEVGYFPRRAAQAPHSRSATGVKSHPQPFRPETLAKLPDSLALIPGPWGWSCSPDPEAKAELGGRTHIRGPHLSDGREDCRVARTRKLRRGARSKGTLEALVSKLRGSVPPQVWAAWAFGASSVSRGPRGATGPRAWVAWPDSARDGRAQRQARHWARGQLHTRTSISEESLSARPCDKTRPPQARESGLRLPTTDDDAMAALRWPRPSQQPGDLWGAPHVAWSDYTEQPGSRGKARSHPARPEGEEAEDGDSSVSSGRLSGSSGGHESCPSPPGPWKERPPQVLGPRRRPRESNPRLEQLRDKIRAQAQWQASCASLGTSTPSSASCLHRASKPDPRRKAGRLTTAPPAPWDALRPGPPGRGAGFGGCGVAATREPSPGSSSQTLSARRPFHSSPGFGALSAAQCGVQDKAIPGQGCEPSGVPQHPASVPREKAKRMKSSPCKREKTPRSPFPRRAAKDKDSELVGVHAWRKGPALVRALLGPPPTLPRLQSKAPSRDQARTAELGDSKKVGAAESYPVCPWMPGPASVRGDLQVSANAPNLASCDQPMTIQNAMAVLRDLRQQVQAGLELARNRHPREGPALGRSKLWLQDPSGRRQLGPWSTPDVRGSFSKSPQAGVEGRRSSLEKAGSFSTGHCWSTLAAWESYPQRTGAAQGQSPSFQRPRSPPERLTTLPQRPWSASAGQASRPQQTWATYGDWDTPAQRPWSPSGQRSWSASFTQGSGSPCRGRGSLLPPSGVEHSWLRPAGGAPGKENEVRVPPPCPKPRGALGHPHSAETLREFMRQKTLARRRQALEEKASAVRALELRNQRLQEVYRKQREAVLGKAVPVVSQTTPGIVTFFPHCAQSRGLEAPGSLRSPVLEWSKVTSGMVLGDQEAPGSFCLCLNRALNRTETLEMGGPRDGWDGAPMLMSTRSSPGPLKLQDLSTRSPRPGVCIYLDPEESERLGTSGPLHFRYKQARLQALETMANVLKQRIDILTAKLHRSEAPDALADPGSDLSPSHHSAVPAAPMPAAPVCSGALVPNGSRGAPWDWADVPARPLVSPTCLLDGKTLPWSPDWERRHSVSLRGHHDSKPRGFIEDGRLELDNRLARNTASFQALGPFIGSSLGVPAVLDPLCGSLQLEEMPSARGAGLVTPWTTRGCGKGEPADGPWAGWSGGQGCPPGTPSTDQAPKMGGRPRREQPAAPPTMEPPLEAAAEAPGAPTVSAAGTLPTSSGSPRALSSPCSVAPPALLGSGLLGSHGGPPEILRLGASLQLDQEKQEQGLALLRQRAELEVWETQKALDQMLFKHRLEQLMEKHATQARSETASALASEQDRARVCRVLEPTTSPSTATARPRSHPALGRDAAPAPQGPQEGQQSQEDKSASAGKETGQEGMKEAGSLGELLGGGGLSWTGQRSHPARLVPEQPAQSAPPQVSANPRAPGHFTLQMLELSLREEELRAQHQTALLRLREKALEEKMRAELAWLEQQRGCLGSKGNAALLAALAERQRQALSSLEQEQRELRCLRNTQLSSHKERTLLLQHQRDILSLRAAVARLQQEFEARTRLPQTSGPEVKPAQTEGPAQGSSCPSTPRGPSSPTSHSPWRNPESPRAQQCSSVCPEHGSGSGRVVSRPPNCLASQSSGGPSGRSLCSNLDRAPCAGGHLPPSMPQHCTCAPSAPSNGPIWGQQPPLGKLPGGQGPGPVLPHPCADHSATVHSCALDACCPTRGVSWSGLVTWRGHSPDGPSQPLCTLPCSPPTGQEYGTPLQATSAADSHQPPPRPVWGEDTPVLGSWPHAGGRLVESQSPVDQGEPQPNPSPLLEEKTWPPTESLAQKFEDQHSLGEGGPCGPSEASQAAEGGLSPAGSELELDFASRPREQPPQMESWSSGEQRTETCWQEAPCDTFSRPEAARLTTTPAPAPPRPRAGSPLELGPESECESAPRSRSGSHATSSASGLSCGSLQDFQKVSATLVRLSGGSTSLSDWEAGEAPDTDARWSGEFSPQDSGGLHRAERRVAWERLEGSGAGPWHGSLAEAGGPAPGGGLLQAGWLLPLPTAPSSRSGSELSEASSEVWDEENLPEPGPGAKPASGRSSPAGGSSLLESGPEPCSAPPSARREEAPATSGSLVSGLNTERAKQVSRGATCTPPPPKASSSSDLDPSLSSPSGSSASEVVDFGRGGHPGPLPASAGCPEGPGDADLSLSNDRKPQQAWSEPELPVSLRAPPEDPGGLVARTPEGWAPGCRGRGDSPAPEEACPTLARGVLPEILSPVDDVLSYSSADLPSSTHRDVSLPLLPPPFPAESEANASSLHSEDFPPPPEDATSPGGSLGPPGEDAPVKTGELPSLSGEGLPEALSPGPQESGVCPGAGGWGGSLGDKLGDLCSDGGAQAVGSQCVGAALREELIPLAALMDLREDPEFRGLQFRWETSPKLAQQSPEAWSEPELPVSLRAPPEDPGGLVARTPEGWAPGCRGRGDSPAPEEACPTLARGVLPEILSPVDDVLSYSSADLPSSTHRDVSLPLLPPPFPAESEANASSLHSEDFPPPPEDATSPGGSLGPPGEDAPVKTGELPSLSGEGLPEALSPGPQESGVCPGAGGWGGSLGDKLGDLCSDGGAQAVGSQCVGAGGAAGGLPRLPVQPPTPSRVAYVAREGLPMLLAAGRTGLSGTGQGGPAPASGAGPCADVPGVEGAEVVGLVSSQLTRRILCDSLAVLSELAQPAAR</sequence>
<feature type="region of interest" description="Disordered" evidence="2">
    <location>
        <begin position="649"/>
        <end position="704"/>
    </location>
</feature>
<name>A0A8M1FXU4_URSMA</name>
<dbReference type="GeneID" id="103675276"/>
<protein>
    <submittedName>
        <fullName evidence="4">Coiled-coil domain-containing protein 187</fullName>
    </submittedName>
</protein>
<feature type="region of interest" description="Disordered" evidence="2">
    <location>
        <begin position="82"/>
        <end position="104"/>
    </location>
</feature>
<feature type="compositionally biased region" description="Basic and acidic residues" evidence="2">
    <location>
        <begin position="364"/>
        <end position="378"/>
    </location>
</feature>
<feature type="coiled-coil region" evidence="1">
    <location>
        <begin position="1556"/>
        <end position="1617"/>
    </location>
</feature>
<feature type="compositionally biased region" description="Low complexity" evidence="2">
    <location>
        <begin position="2141"/>
        <end position="2157"/>
    </location>
</feature>
<feature type="region of interest" description="Disordered" evidence="2">
    <location>
        <begin position="1062"/>
        <end position="1084"/>
    </location>
</feature>
<feature type="compositionally biased region" description="Low complexity" evidence="2">
    <location>
        <begin position="1422"/>
        <end position="1435"/>
    </location>
</feature>
<feature type="region of interest" description="Disordered" evidence="2">
    <location>
        <begin position="722"/>
        <end position="848"/>
    </location>
</feature>
<feature type="region of interest" description="Disordered" evidence="2">
    <location>
        <begin position="553"/>
        <end position="582"/>
    </location>
</feature>
<feature type="region of interest" description="Disordered" evidence="2">
    <location>
        <begin position="1399"/>
        <end position="1450"/>
    </location>
</feature>
<reference evidence="4" key="1">
    <citation type="submission" date="2025-08" db="UniProtKB">
        <authorList>
            <consortium name="RefSeq"/>
        </authorList>
    </citation>
    <scope>IDENTIFICATION</scope>
    <source>
        <tissue evidence="4">Whole blood</tissue>
    </source>
</reference>
<feature type="region of interest" description="Disordered" evidence="2">
    <location>
        <begin position="214"/>
        <end position="268"/>
    </location>
</feature>
<keyword evidence="3" id="KW-1185">Reference proteome</keyword>
<feature type="compositionally biased region" description="Low complexity" evidence="2">
    <location>
        <begin position="1401"/>
        <end position="1411"/>
    </location>
</feature>
<evidence type="ECO:0000313" key="3">
    <source>
        <dbReference type="Proteomes" id="UP000261680"/>
    </source>
</evidence>
<feature type="region of interest" description="Disordered" evidence="2">
    <location>
        <begin position="483"/>
        <end position="538"/>
    </location>
</feature>
<proteinExistence type="predicted"/>
<feature type="region of interest" description="Disordered" evidence="2">
    <location>
        <begin position="2490"/>
        <end position="2543"/>
    </location>
</feature>
<feature type="compositionally biased region" description="Low complexity" evidence="2">
    <location>
        <begin position="1266"/>
        <end position="1278"/>
    </location>
</feature>
<feature type="compositionally biased region" description="Polar residues" evidence="2">
    <location>
        <begin position="755"/>
        <end position="767"/>
    </location>
</feature>
<dbReference type="CTD" id="399693"/>
<feature type="compositionally biased region" description="Low complexity" evidence="2">
    <location>
        <begin position="325"/>
        <end position="341"/>
    </location>
</feature>
<dbReference type="InterPro" id="IPR028750">
    <property type="entry name" value="CEP350/CC187"/>
</dbReference>
<accession>A0A8M1FXU4</accession>
<feature type="compositionally biased region" description="Low complexity" evidence="2">
    <location>
        <begin position="2209"/>
        <end position="2228"/>
    </location>
</feature>
<dbReference type="GO" id="GO:0005813">
    <property type="term" value="C:centrosome"/>
    <property type="evidence" value="ECO:0007669"/>
    <property type="project" value="InterPro"/>
</dbReference>
<feature type="region of interest" description="Disordered" evidence="2">
    <location>
        <begin position="1620"/>
        <end position="1707"/>
    </location>
</feature>
<dbReference type="OrthoDB" id="306254at2759"/>
<feature type="compositionally biased region" description="Polar residues" evidence="2">
    <location>
        <begin position="2561"/>
        <end position="2570"/>
    </location>
</feature>
<feature type="region of interest" description="Disordered" evidence="2">
    <location>
        <begin position="2561"/>
        <end position="2654"/>
    </location>
</feature>
<feature type="compositionally biased region" description="Polar residues" evidence="2">
    <location>
        <begin position="1939"/>
        <end position="1953"/>
    </location>
</feature>
<evidence type="ECO:0000256" key="2">
    <source>
        <dbReference type="SAM" id="MobiDB-lite"/>
    </source>
</evidence>
<feature type="compositionally biased region" description="Low complexity" evidence="2">
    <location>
        <begin position="2000"/>
        <end position="2015"/>
    </location>
</feature>
<feature type="compositionally biased region" description="Polar residues" evidence="2">
    <location>
        <begin position="2180"/>
        <end position="2189"/>
    </location>
</feature>
<feature type="region of interest" description="Disordered" evidence="2">
    <location>
        <begin position="2035"/>
        <end position="2315"/>
    </location>
</feature>
<feature type="compositionally biased region" description="Low complexity" evidence="2">
    <location>
        <begin position="728"/>
        <end position="737"/>
    </location>
</feature>
<feature type="compositionally biased region" description="Low complexity" evidence="2">
    <location>
        <begin position="1073"/>
        <end position="1082"/>
    </location>
</feature>
<dbReference type="KEGG" id="umr:103675276"/>
<dbReference type="GO" id="GO:0008017">
    <property type="term" value="F:microtubule binding"/>
    <property type="evidence" value="ECO:0007669"/>
    <property type="project" value="InterPro"/>
</dbReference>
<dbReference type="GO" id="GO:0034453">
    <property type="term" value="P:microtubule anchoring"/>
    <property type="evidence" value="ECO:0007669"/>
    <property type="project" value="InterPro"/>
</dbReference>
<feature type="region of interest" description="Disordered" evidence="2">
    <location>
        <begin position="1797"/>
        <end position="1882"/>
    </location>
</feature>
<feature type="coiled-coil region" evidence="1">
    <location>
        <begin position="868"/>
        <end position="895"/>
    </location>
</feature>
<evidence type="ECO:0000313" key="4">
    <source>
        <dbReference type="RefSeq" id="XP_040487305.1"/>
    </source>
</evidence>
<feature type="region of interest" description="Disordered" evidence="2">
    <location>
        <begin position="1217"/>
        <end position="1300"/>
    </location>
</feature>
<feature type="compositionally biased region" description="Polar residues" evidence="2">
    <location>
        <begin position="381"/>
        <end position="399"/>
    </location>
</feature>
<feature type="compositionally biased region" description="Basic and acidic residues" evidence="2">
    <location>
        <begin position="2065"/>
        <end position="2079"/>
    </location>
</feature>
<feature type="compositionally biased region" description="Low complexity" evidence="2">
    <location>
        <begin position="1643"/>
        <end position="1661"/>
    </location>
</feature>
<organism evidence="3 4">
    <name type="scientific">Ursus maritimus</name>
    <name type="common">Polar bear</name>
    <name type="synonym">Thalarctos maritimus</name>
    <dbReference type="NCBI Taxonomy" id="29073"/>
    <lineage>
        <taxon>Eukaryota</taxon>
        <taxon>Metazoa</taxon>
        <taxon>Chordata</taxon>
        <taxon>Craniata</taxon>
        <taxon>Vertebrata</taxon>
        <taxon>Euteleostomi</taxon>
        <taxon>Mammalia</taxon>
        <taxon>Eutheria</taxon>
        <taxon>Laurasiatheria</taxon>
        <taxon>Carnivora</taxon>
        <taxon>Caniformia</taxon>
        <taxon>Ursidae</taxon>
        <taxon>Ursus</taxon>
    </lineage>
</organism>
<dbReference type="RefSeq" id="XP_040487305.1">
    <property type="nucleotide sequence ID" value="XM_040631371.1"/>
</dbReference>
<feature type="compositionally biased region" description="Gly residues" evidence="2">
    <location>
        <begin position="433"/>
        <end position="442"/>
    </location>
</feature>
<dbReference type="PANTHER" id="PTHR13958">
    <property type="entry name" value="CENTROSOME-ASSOCIATED PROTEIN 350"/>
    <property type="match status" value="1"/>
</dbReference>
<feature type="region of interest" description="Disordered" evidence="2">
    <location>
        <begin position="2721"/>
        <end position="2740"/>
    </location>
</feature>
<feature type="compositionally biased region" description="Polar residues" evidence="2">
    <location>
        <begin position="780"/>
        <end position="797"/>
    </location>
</feature>
<keyword evidence="1" id="KW-0175">Coiled coil</keyword>
<feature type="region of interest" description="Disordered" evidence="2">
    <location>
        <begin position="296"/>
        <end position="468"/>
    </location>
</feature>
<dbReference type="PANTHER" id="PTHR13958:SF5">
    <property type="entry name" value="COILED-COIL DOMAIN-CONTAINING PROTEIN 187"/>
    <property type="match status" value="1"/>
</dbReference>
<feature type="compositionally biased region" description="Gly residues" evidence="2">
    <location>
        <begin position="2423"/>
        <end position="2432"/>
    </location>
</feature>
<feature type="region of interest" description="Disordered" evidence="2">
    <location>
        <begin position="2333"/>
        <end position="2438"/>
    </location>
</feature>
<evidence type="ECO:0000256" key="1">
    <source>
        <dbReference type="SAM" id="Coils"/>
    </source>
</evidence>
<feature type="compositionally biased region" description="Low complexity" evidence="2">
    <location>
        <begin position="2104"/>
        <end position="2129"/>
    </location>
</feature>
<gene>
    <name evidence="4" type="primary">CCDC187</name>
</gene>
<feature type="compositionally biased region" description="Basic and acidic residues" evidence="2">
    <location>
        <begin position="568"/>
        <end position="582"/>
    </location>
</feature>